<dbReference type="EMBL" id="BK015168">
    <property type="protein sequence ID" value="DAD93831.1"/>
    <property type="molecule type" value="Genomic_DNA"/>
</dbReference>
<reference evidence="3" key="1">
    <citation type="journal article" date="2021" name="Proc. Natl. Acad. Sci. U.S.A.">
        <title>A Catalog of Tens of Thousands of Viruses from Human Metagenomes Reveals Hidden Associations with Chronic Diseases.</title>
        <authorList>
            <person name="Tisza M.J."/>
            <person name="Buck C.B."/>
        </authorList>
    </citation>
    <scope>NUCLEOTIDE SEQUENCE</scope>
    <source>
        <strain evidence="3">CtPjN3</strain>
    </source>
</reference>
<accession>A0A8S5NHK1</accession>
<keyword evidence="3" id="KW-0648">Protein biosynthesis</keyword>
<keyword evidence="3" id="KW-0396">Initiation factor</keyword>
<protein>
    <submittedName>
        <fullName evidence="3">Replication initiation factor</fullName>
    </submittedName>
</protein>
<proteinExistence type="predicted"/>
<organism evidence="3">
    <name type="scientific">Inoviridae sp. ctPjN3</name>
    <dbReference type="NCBI Taxonomy" id="2826761"/>
    <lineage>
        <taxon>Viruses</taxon>
        <taxon>Monodnaviria</taxon>
        <taxon>Loebvirae</taxon>
        <taxon>Hofneiviricota</taxon>
        <taxon>Faserviricetes</taxon>
        <taxon>Tubulavirales</taxon>
        <taxon>Inoviridae</taxon>
    </lineage>
</organism>
<evidence type="ECO:0000256" key="1">
    <source>
        <dbReference type="SAM" id="MobiDB-lite"/>
    </source>
</evidence>
<feature type="domain" description="Replication initiation protein-like C-terminal" evidence="2">
    <location>
        <begin position="185"/>
        <end position="352"/>
    </location>
</feature>
<evidence type="ECO:0000313" key="3">
    <source>
        <dbReference type="EMBL" id="DAD93831.1"/>
    </source>
</evidence>
<feature type="region of interest" description="Disordered" evidence="1">
    <location>
        <begin position="1"/>
        <end position="33"/>
    </location>
</feature>
<name>A0A8S5NHK1_9VIRU</name>
<evidence type="ECO:0000259" key="2">
    <source>
        <dbReference type="Pfam" id="PF02486"/>
    </source>
</evidence>
<feature type="compositionally biased region" description="Polar residues" evidence="1">
    <location>
        <begin position="1"/>
        <end position="27"/>
    </location>
</feature>
<sequence>MRSLNPVTASRNSAAQAVLNPPTSNTGGAEKAEGWDLNGRTAALVSVSYEHVVRANGKTKTIPLKRGNGKAAFIDYLTIVFRDSVFKEMAESMGMDKEDMLCAASAWLVDVMGFEIGPEKNGRHGYARSFLLGTDECKYGFFAMGGAKVGDTVCFSFSGMGVNAAASGWEHRLYDFMAEHETQCHITRIDLSHDFLNGEYTCDQAKQQWEADLYTTYRAKPQAECIGGDWLLDKGTGRTFQIGARGASKICRVYEKGKEQGDSQSPWVRVEVQIRNRDYLLLPDMLVEPGSYFAGAYPALELLAAKYGETPFRAEVKKKIEEISVEHVIKYASMQCGRAIVMLEEYGMDDKTIKEVLKDGKKEMPRRLKKEAFDCGHLVIRQIHERRRQIKSERELNELRTKDNAPERMQTPPRPAPVRKYSSMQDFLKEKERLERMAAKGFSRLIYKAETEIEREAIRRDRHAWLRIKCHQETGEVRADYVEVLKEYLEELDWARYATPSWLLNPKFTPLPITDSERPAE</sequence>
<feature type="region of interest" description="Disordered" evidence="1">
    <location>
        <begin position="400"/>
        <end position="419"/>
    </location>
</feature>
<dbReference type="Pfam" id="PF02486">
    <property type="entry name" value="Rep_trans"/>
    <property type="match status" value="1"/>
</dbReference>
<dbReference type="InterPro" id="IPR003491">
    <property type="entry name" value="REP-like_C"/>
</dbReference>